<protein>
    <recommendedName>
        <fullName evidence="8">Peptidase M14 domain-containing protein</fullName>
    </recommendedName>
</protein>
<proteinExistence type="inferred from homology"/>
<dbReference type="PROSITE" id="PS52035">
    <property type="entry name" value="PEPTIDASE_M14"/>
    <property type="match status" value="1"/>
</dbReference>
<dbReference type="RefSeq" id="WP_193736976.1">
    <property type="nucleotide sequence ID" value="NZ_CP063304.1"/>
</dbReference>
<dbReference type="EMBL" id="CP063304">
    <property type="protein sequence ID" value="QOV20662.1"/>
    <property type="molecule type" value="Genomic_DNA"/>
</dbReference>
<evidence type="ECO:0000256" key="3">
    <source>
        <dbReference type="ARBA" id="ARBA00022670"/>
    </source>
</evidence>
<comment type="similarity">
    <text evidence="2 7">Belongs to the peptidase M14 family.</text>
</comment>
<dbReference type="GO" id="GO:0004181">
    <property type="term" value="F:metallocarboxypeptidase activity"/>
    <property type="evidence" value="ECO:0007669"/>
    <property type="project" value="InterPro"/>
</dbReference>
<dbReference type="GO" id="GO:0006508">
    <property type="term" value="P:proteolysis"/>
    <property type="evidence" value="ECO:0007669"/>
    <property type="project" value="UniProtKB-KW"/>
</dbReference>
<evidence type="ECO:0000256" key="2">
    <source>
        <dbReference type="ARBA" id="ARBA00005988"/>
    </source>
</evidence>
<dbReference type="Pfam" id="PF00246">
    <property type="entry name" value="Peptidase_M14"/>
    <property type="match status" value="1"/>
</dbReference>
<keyword evidence="6" id="KW-0482">Metalloprotease</keyword>
<keyword evidence="3" id="KW-0645">Protease</keyword>
<dbReference type="PANTHER" id="PTHR11705">
    <property type="entry name" value="PROTEASE FAMILY M14 CARBOXYPEPTIDASE A,B"/>
    <property type="match status" value="1"/>
</dbReference>
<feature type="domain" description="Peptidase M14" evidence="8">
    <location>
        <begin position="6"/>
        <end position="314"/>
    </location>
</feature>
<dbReference type="AlphaFoldDB" id="A0A7M2RMS8"/>
<comment type="caution">
    <text evidence="7">Lacks conserved residue(s) required for the propagation of feature annotation.</text>
</comment>
<dbReference type="KEGG" id="bliq:INP51_06935"/>
<keyword evidence="5" id="KW-0862">Zinc</keyword>
<evidence type="ECO:0000256" key="5">
    <source>
        <dbReference type="ARBA" id="ARBA00022833"/>
    </source>
</evidence>
<keyword evidence="10" id="KW-1185">Reference proteome</keyword>
<name>A0A7M2RMS8_9FIRM</name>
<evidence type="ECO:0000256" key="1">
    <source>
        <dbReference type="ARBA" id="ARBA00001947"/>
    </source>
</evidence>
<evidence type="ECO:0000259" key="8">
    <source>
        <dbReference type="PROSITE" id="PS52035"/>
    </source>
</evidence>
<dbReference type="SUPFAM" id="SSF53187">
    <property type="entry name" value="Zn-dependent exopeptidases"/>
    <property type="match status" value="1"/>
</dbReference>
<dbReference type="GO" id="GO:0005615">
    <property type="term" value="C:extracellular space"/>
    <property type="evidence" value="ECO:0007669"/>
    <property type="project" value="TreeGrafter"/>
</dbReference>
<dbReference type="PANTHER" id="PTHR11705:SF143">
    <property type="entry name" value="SLL0236 PROTEIN"/>
    <property type="match status" value="1"/>
</dbReference>
<evidence type="ECO:0000256" key="4">
    <source>
        <dbReference type="ARBA" id="ARBA00022801"/>
    </source>
</evidence>
<evidence type="ECO:0000256" key="7">
    <source>
        <dbReference type="PROSITE-ProRule" id="PRU01379"/>
    </source>
</evidence>
<accession>A0A7M2RMS8</accession>
<dbReference type="Proteomes" id="UP000593601">
    <property type="component" value="Chromosome"/>
</dbReference>
<reference evidence="9 10" key="1">
    <citation type="submission" date="2020-10" db="EMBL/GenBank/DDBJ databases">
        <title>Blautia liquoris sp.nov., isolated from the mud in a fermentation cellar used for the production of Chinese strong-flavoured liquor.</title>
        <authorList>
            <person name="Lu L."/>
        </authorList>
    </citation>
    <scope>NUCLEOTIDE SEQUENCE [LARGE SCALE GENOMIC DNA]</scope>
    <source>
        <strain evidence="9 10">LZLJ-3</strain>
    </source>
</reference>
<dbReference type="GO" id="GO:0008270">
    <property type="term" value="F:zinc ion binding"/>
    <property type="evidence" value="ECO:0007669"/>
    <property type="project" value="InterPro"/>
</dbReference>
<evidence type="ECO:0000313" key="10">
    <source>
        <dbReference type="Proteomes" id="UP000593601"/>
    </source>
</evidence>
<evidence type="ECO:0000256" key="6">
    <source>
        <dbReference type="ARBA" id="ARBA00023049"/>
    </source>
</evidence>
<organism evidence="9 10">
    <name type="scientific">Blautia liquoris</name>
    <dbReference type="NCBI Taxonomy" id="2779518"/>
    <lineage>
        <taxon>Bacteria</taxon>
        <taxon>Bacillati</taxon>
        <taxon>Bacillota</taxon>
        <taxon>Clostridia</taxon>
        <taxon>Lachnospirales</taxon>
        <taxon>Lachnospiraceae</taxon>
        <taxon>Blautia</taxon>
    </lineage>
</organism>
<evidence type="ECO:0000313" key="9">
    <source>
        <dbReference type="EMBL" id="QOV20662.1"/>
    </source>
</evidence>
<dbReference type="Gene3D" id="3.40.630.10">
    <property type="entry name" value="Zn peptidases"/>
    <property type="match status" value="1"/>
</dbReference>
<gene>
    <name evidence="9" type="ORF">INP51_06935</name>
</gene>
<sequence length="314" mass="36375">MINLNQHFSYQDIVMYLQMLADQFPEFTIYRSIGISHDEREIPMMRIGFGMETLICTAGIHGKENINPPVFLKMIEDYCMAYHAHRLIEGIDVHTLLNQYSICFIPLLNPDGYEIAMYGFDAIHNQLLRRMCRRSKIHSKDWKYNAKGVDINRNFPSRSYIQQQLSEYPASEPETKALIGVFRDYETLAYLDFHSSGNVIYYYRQAMPYTYNIHCRHLASALTRISGFALGKKEEEFMSSLNGGNSVHFYSESTGRPAITVETVKDDASYPLSIAYQSDTYRQIHRMPLALLRDLRPMGCYAILPALRNKSFPH</sequence>
<keyword evidence="4" id="KW-0378">Hydrolase</keyword>
<dbReference type="SMART" id="SM00631">
    <property type="entry name" value="Zn_pept"/>
    <property type="match status" value="1"/>
</dbReference>
<dbReference type="InterPro" id="IPR000834">
    <property type="entry name" value="Peptidase_M14"/>
</dbReference>
<comment type="cofactor">
    <cofactor evidence="1">
        <name>Zn(2+)</name>
        <dbReference type="ChEBI" id="CHEBI:29105"/>
    </cofactor>
</comment>